<keyword evidence="2" id="KW-1185">Reference proteome</keyword>
<sequence length="167" mass="18998">MAEEAIYHRANNGSSYEYQLVDVPDYHGRGHETVRSPWFCQNVGEAVYIVSVYMYMCLLGYPVNKKSILTTYNGQKLLIRDVIARRCLPYEFIGPPGKVTTVDKFQGEQNDFILLSLVLLRTSSPGLLNMTEATQLTDCHVEDTGPIHLVSGIEEMESIFNYKFYQA</sequence>
<protein>
    <submittedName>
        <fullName evidence="1">Uncharacterized protein</fullName>
    </submittedName>
</protein>
<dbReference type="Proteomes" id="UP000828048">
    <property type="component" value="Chromosome 5"/>
</dbReference>
<evidence type="ECO:0000313" key="1">
    <source>
        <dbReference type="EMBL" id="KAH7845917.1"/>
    </source>
</evidence>
<gene>
    <name evidence="1" type="ORF">Vadar_007513</name>
</gene>
<comment type="caution">
    <text evidence="1">The sequence shown here is derived from an EMBL/GenBank/DDBJ whole genome shotgun (WGS) entry which is preliminary data.</text>
</comment>
<dbReference type="EMBL" id="CM037155">
    <property type="protein sequence ID" value="KAH7845917.1"/>
    <property type="molecule type" value="Genomic_DNA"/>
</dbReference>
<proteinExistence type="predicted"/>
<evidence type="ECO:0000313" key="2">
    <source>
        <dbReference type="Proteomes" id="UP000828048"/>
    </source>
</evidence>
<organism evidence="1 2">
    <name type="scientific">Vaccinium darrowii</name>
    <dbReference type="NCBI Taxonomy" id="229202"/>
    <lineage>
        <taxon>Eukaryota</taxon>
        <taxon>Viridiplantae</taxon>
        <taxon>Streptophyta</taxon>
        <taxon>Embryophyta</taxon>
        <taxon>Tracheophyta</taxon>
        <taxon>Spermatophyta</taxon>
        <taxon>Magnoliopsida</taxon>
        <taxon>eudicotyledons</taxon>
        <taxon>Gunneridae</taxon>
        <taxon>Pentapetalae</taxon>
        <taxon>asterids</taxon>
        <taxon>Ericales</taxon>
        <taxon>Ericaceae</taxon>
        <taxon>Vaccinioideae</taxon>
        <taxon>Vaccinieae</taxon>
        <taxon>Vaccinium</taxon>
    </lineage>
</organism>
<name>A0ACB7XY39_9ERIC</name>
<reference evidence="1 2" key="1">
    <citation type="journal article" date="2021" name="Hortic Res">
        <title>High-quality reference genome and annotation aids understanding of berry development for evergreen blueberry (Vaccinium darrowii).</title>
        <authorList>
            <person name="Yu J."/>
            <person name="Hulse-Kemp A.M."/>
            <person name="Babiker E."/>
            <person name="Staton M."/>
        </authorList>
    </citation>
    <scope>NUCLEOTIDE SEQUENCE [LARGE SCALE GENOMIC DNA]</scope>
    <source>
        <strain evidence="2">cv. NJ 8807/NJ 8810</strain>
        <tissue evidence="1">Young leaf</tissue>
    </source>
</reference>
<accession>A0ACB7XY39</accession>